<reference evidence="1 2" key="1">
    <citation type="submission" date="2016-07" db="EMBL/GenBank/DDBJ databases">
        <title>Pervasive Adenine N6-methylation of Active Genes in Fungi.</title>
        <authorList>
            <consortium name="DOE Joint Genome Institute"/>
            <person name="Mondo S.J."/>
            <person name="Dannebaum R.O."/>
            <person name="Kuo R.C."/>
            <person name="Labutti K."/>
            <person name="Haridas S."/>
            <person name="Kuo A."/>
            <person name="Salamov A."/>
            <person name="Ahrendt S.R."/>
            <person name="Lipzen A."/>
            <person name="Sullivan W."/>
            <person name="Andreopoulos W.B."/>
            <person name="Clum A."/>
            <person name="Lindquist E."/>
            <person name="Daum C."/>
            <person name="Ramamoorthy G.K."/>
            <person name="Gryganskyi A."/>
            <person name="Culley D."/>
            <person name="Magnuson J.K."/>
            <person name="James T.Y."/>
            <person name="O'Malley M.A."/>
            <person name="Stajich J.E."/>
            <person name="Spatafora J.W."/>
            <person name="Visel A."/>
            <person name="Grigoriev I.V."/>
        </authorList>
    </citation>
    <scope>NUCLEOTIDE SEQUENCE [LARGE SCALE GENOMIC DNA]</scope>
    <source>
        <strain evidence="1 2">NRRL 1336</strain>
    </source>
</reference>
<evidence type="ECO:0000313" key="2">
    <source>
        <dbReference type="Proteomes" id="UP000193560"/>
    </source>
</evidence>
<dbReference type="AlphaFoldDB" id="A0A1X2ICG4"/>
<keyword evidence="2" id="KW-1185">Reference proteome</keyword>
<name>A0A1X2ICG4_9FUNG</name>
<gene>
    <name evidence="1" type="ORF">BCR42DRAFT_418787</name>
</gene>
<dbReference type="EMBL" id="MCGE01000016">
    <property type="protein sequence ID" value="ORZ13648.1"/>
    <property type="molecule type" value="Genomic_DNA"/>
</dbReference>
<evidence type="ECO:0000313" key="1">
    <source>
        <dbReference type="EMBL" id="ORZ13648.1"/>
    </source>
</evidence>
<comment type="caution">
    <text evidence="1">The sequence shown here is derived from an EMBL/GenBank/DDBJ whole genome shotgun (WGS) entry which is preliminary data.</text>
</comment>
<protein>
    <submittedName>
        <fullName evidence="1">Uncharacterized protein</fullName>
    </submittedName>
</protein>
<organism evidence="1 2">
    <name type="scientific">Absidia repens</name>
    <dbReference type="NCBI Taxonomy" id="90262"/>
    <lineage>
        <taxon>Eukaryota</taxon>
        <taxon>Fungi</taxon>
        <taxon>Fungi incertae sedis</taxon>
        <taxon>Mucoromycota</taxon>
        <taxon>Mucoromycotina</taxon>
        <taxon>Mucoromycetes</taxon>
        <taxon>Mucorales</taxon>
        <taxon>Cunninghamellaceae</taxon>
        <taxon>Absidia</taxon>
    </lineage>
</organism>
<accession>A0A1X2ICG4</accession>
<proteinExistence type="predicted"/>
<dbReference type="Proteomes" id="UP000193560">
    <property type="component" value="Unassembled WGS sequence"/>
</dbReference>
<sequence>MSATNTIPENQPPVQDAEIDLDAKTWITEQVANEVKRIKDVGSDVTPFKILNCGVIPNFDQKKAKAVNRIELDTEHNISNIDQVMVSPATPYPHKANFYYVNLILVTTSNPTPFIVPYLYQLNLKVTQPEKDLDGRKIPSKDVVLKNDLKEFLFINKVGIRGRFSIHEYHDV</sequence>
<dbReference type="OrthoDB" id="5596992at2759"/>